<dbReference type="AlphaFoldDB" id="A0A194Q5E7"/>
<feature type="transmembrane region" description="Helical" evidence="8">
    <location>
        <begin position="27"/>
        <end position="47"/>
    </location>
</feature>
<dbReference type="InterPro" id="IPR036259">
    <property type="entry name" value="MFS_trans_sf"/>
</dbReference>
<accession>A0A194Q5E7</accession>
<dbReference type="InterPro" id="IPR005828">
    <property type="entry name" value="MFS_sugar_transport-like"/>
</dbReference>
<feature type="transmembrane region" description="Helical" evidence="8">
    <location>
        <begin position="286"/>
        <end position="309"/>
    </location>
</feature>
<dbReference type="PANTHER" id="PTHR48021">
    <property type="match status" value="1"/>
</dbReference>
<evidence type="ECO:0000256" key="8">
    <source>
        <dbReference type="SAM" id="Phobius"/>
    </source>
</evidence>
<protein>
    <submittedName>
        <fullName evidence="10">Facilitated trehalose transporter Tret1</fullName>
    </submittedName>
</protein>
<dbReference type="EMBL" id="KQ459460">
    <property type="protein sequence ID" value="KPJ00768.1"/>
    <property type="molecule type" value="Genomic_DNA"/>
</dbReference>
<dbReference type="InterPro" id="IPR050549">
    <property type="entry name" value="MFS_Trehalose_Transporter"/>
</dbReference>
<feature type="domain" description="Major facilitator superfamily (MFS) profile" evidence="9">
    <location>
        <begin position="28"/>
        <end position="470"/>
    </location>
</feature>
<keyword evidence="3" id="KW-1003">Cell membrane</keyword>
<evidence type="ECO:0000313" key="11">
    <source>
        <dbReference type="Proteomes" id="UP000053268"/>
    </source>
</evidence>
<feature type="transmembrane region" description="Helical" evidence="8">
    <location>
        <begin position="379"/>
        <end position="403"/>
    </location>
</feature>
<organism evidence="10 11">
    <name type="scientific">Papilio xuthus</name>
    <name type="common">Asian swallowtail butterfly</name>
    <dbReference type="NCBI Taxonomy" id="66420"/>
    <lineage>
        <taxon>Eukaryota</taxon>
        <taxon>Metazoa</taxon>
        <taxon>Ecdysozoa</taxon>
        <taxon>Arthropoda</taxon>
        <taxon>Hexapoda</taxon>
        <taxon>Insecta</taxon>
        <taxon>Pterygota</taxon>
        <taxon>Neoptera</taxon>
        <taxon>Endopterygota</taxon>
        <taxon>Lepidoptera</taxon>
        <taxon>Glossata</taxon>
        <taxon>Ditrysia</taxon>
        <taxon>Papilionoidea</taxon>
        <taxon>Papilionidae</taxon>
        <taxon>Papilioninae</taxon>
        <taxon>Papilio</taxon>
    </lineage>
</organism>
<dbReference type="Proteomes" id="UP000053268">
    <property type="component" value="Unassembled WGS sequence"/>
</dbReference>
<name>A0A194Q5E7_PAPXU</name>
<feature type="transmembrane region" description="Helical" evidence="8">
    <location>
        <begin position="71"/>
        <end position="93"/>
    </location>
</feature>
<dbReference type="PANTHER" id="PTHR48021:SF33">
    <property type="entry name" value="AT22075P-RELATED"/>
    <property type="match status" value="1"/>
</dbReference>
<dbReference type="InterPro" id="IPR020846">
    <property type="entry name" value="MFS_dom"/>
</dbReference>
<evidence type="ECO:0000256" key="1">
    <source>
        <dbReference type="ARBA" id="ARBA00004651"/>
    </source>
</evidence>
<evidence type="ECO:0000256" key="3">
    <source>
        <dbReference type="ARBA" id="ARBA00022475"/>
    </source>
</evidence>
<dbReference type="PROSITE" id="PS50850">
    <property type="entry name" value="MFS"/>
    <property type="match status" value="1"/>
</dbReference>
<keyword evidence="6 8" id="KW-1133">Transmembrane helix</keyword>
<evidence type="ECO:0000256" key="2">
    <source>
        <dbReference type="ARBA" id="ARBA00022448"/>
    </source>
</evidence>
<keyword evidence="5 8" id="KW-0812">Transmembrane</keyword>
<dbReference type="Pfam" id="PF00083">
    <property type="entry name" value="Sugar_tr"/>
    <property type="match status" value="1"/>
</dbReference>
<sequence length="487" mass="53507">MDVGGTGPGIVAIDGGGLHPALDKFRLIIMMMTLSYLCALLGVMYTWPSSTLVLFSSANTTLDRPMTETEVALLGSLSSISALISTPFSGYLLDTLGRKYSCMLFALSQVLAWVVVSISYNVVAILTAIFISGFSGCMMLVVPIYVSEICQESIRGTMTSGVMVFYGFGMLASYLMGGYLSYEAMIYSCLSMSVLGVLLLVLLKESPLHLMRKGLEKDAAKVIAYYRSVKVTSKTVEEEIQMLRRAMNPELDDLTPEVEKLKPEFKEKQKMSAWKFFKKSRSSRRALVVALVLYTAAIFQGLMVVQVYAEPLFAEAVPTMSPTICSVISAILTVVSGFIAAFLMEWAGRRNLMIYASLGACVSCIVLGTQIHLHWGPHWITALFMYLFVIMYTCGAGTVPFVLVAEIFLPEIRSVASMIAVEWCLICSFVVLFVFNPLVTAVGLGPVFYFFASVCLLSSIFSFFFVPETKGLTVDVIQNLFASPRKC</sequence>
<feature type="transmembrane region" description="Helical" evidence="8">
    <location>
        <begin position="124"/>
        <end position="146"/>
    </location>
</feature>
<reference evidence="10 11" key="1">
    <citation type="journal article" date="2015" name="Nat. Commun.">
        <title>Outbred genome sequencing and CRISPR/Cas9 gene editing in butterflies.</title>
        <authorList>
            <person name="Li X."/>
            <person name="Fan D."/>
            <person name="Zhang W."/>
            <person name="Liu G."/>
            <person name="Zhang L."/>
            <person name="Zhao L."/>
            <person name="Fang X."/>
            <person name="Chen L."/>
            <person name="Dong Y."/>
            <person name="Chen Y."/>
            <person name="Ding Y."/>
            <person name="Zhao R."/>
            <person name="Feng M."/>
            <person name="Zhu Y."/>
            <person name="Feng Y."/>
            <person name="Jiang X."/>
            <person name="Zhu D."/>
            <person name="Xiang H."/>
            <person name="Feng X."/>
            <person name="Li S."/>
            <person name="Wang J."/>
            <person name="Zhang G."/>
            <person name="Kronforst M.R."/>
            <person name="Wang W."/>
        </authorList>
    </citation>
    <scope>NUCLEOTIDE SEQUENCE [LARGE SCALE GENOMIC DNA]</scope>
    <source>
        <strain evidence="10">Ya'a_city_454_Px</strain>
        <tissue evidence="10">Whole body</tissue>
    </source>
</reference>
<evidence type="ECO:0000256" key="5">
    <source>
        <dbReference type="ARBA" id="ARBA00022692"/>
    </source>
</evidence>
<dbReference type="Gene3D" id="1.20.1250.20">
    <property type="entry name" value="MFS general substrate transporter like domains"/>
    <property type="match status" value="1"/>
</dbReference>
<evidence type="ECO:0000256" key="6">
    <source>
        <dbReference type="ARBA" id="ARBA00022989"/>
    </source>
</evidence>
<feature type="transmembrane region" description="Helical" evidence="8">
    <location>
        <begin position="415"/>
        <end position="435"/>
    </location>
</feature>
<gene>
    <name evidence="10" type="ORF">RR46_07607</name>
</gene>
<evidence type="ECO:0000256" key="7">
    <source>
        <dbReference type="ARBA" id="ARBA00023136"/>
    </source>
</evidence>
<feature type="transmembrane region" description="Helical" evidence="8">
    <location>
        <begin position="447"/>
        <end position="466"/>
    </location>
</feature>
<dbReference type="STRING" id="66420.A0A194Q5E7"/>
<dbReference type="FunFam" id="1.20.1250.20:FF:000218">
    <property type="entry name" value="facilitated trehalose transporter Tret1"/>
    <property type="match status" value="1"/>
</dbReference>
<dbReference type="GO" id="GO:0022857">
    <property type="term" value="F:transmembrane transporter activity"/>
    <property type="evidence" value="ECO:0007669"/>
    <property type="project" value="InterPro"/>
</dbReference>
<comment type="subcellular location">
    <subcellularLocation>
        <location evidence="1">Cell membrane</location>
        <topology evidence="1">Multi-pass membrane protein</topology>
    </subcellularLocation>
</comment>
<proteinExistence type="predicted"/>
<keyword evidence="4" id="KW-0762">Sugar transport</keyword>
<keyword evidence="11" id="KW-1185">Reference proteome</keyword>
<dbReference type="InterPro" id="IPR005829">
    <property type="entry name" value="Sugar_transporter_CS"/>
</dbReference>
<keyword evidence="7 8" id="KW-0472">Membrane</keyword>
<evidence type="ECO:0000256" key="4">
    <source>
        <dbReference type="ARBA" id="ARBA00022597"/>
    </source>
</evidence>
<feature type="transmembrane region" description="Helical" evidence="8">
    <location>
        <begin position="185"/>
        <end position="203"/>
    </location>
</feature>
<feature type="transmembrane region" description="Helical" evidence="8">
    <location>
        <begin position="321"/>
        <end position="343"/>
    </location>
</feature>
<feature type="transmembrane region" description="Helical" evidence="8">
    <location>
        <begin position="158"/>
        <end position="179"/>
    </location>
</feature>
<evidence type="ECO:0000313" key="10">
    <source>
        <dbReference type="EMBL" id="KPJ00768.1"/>
    </source>
</evidence>
<feature type="transmembrane region" description="Helical" evidence="8">
    <location>
        <begin position="352"/>
        <end position="373"/>
    </location>
</feature>
<dbReference type="GO" id="GO:0005886">
    <property type="term" value="C:plasma membrane"/>
    <property type="evidence" value="ECO:0007669"/>
    <property type="project" value="UniProtKB-SubCell"/>
</dbReference>
<dbReference type="PROSITE" id="PS00216">
    <property type="entry name" value="SUGAR_TRANSPORT_1"/>
    <property type="match status" value="1"/>
</dbReference>
<keyword evidence="2" id="KW-0813">Transport</keyword>
<evidence type="ECO:0000259" key="9">
    <source>
        <dbReference type="PROSITE" id="PS50850"/>
    </source>
</evidence>
<dbReference type="SUPFAM" id="SSF103473">
    <property type="entry name" value="MFS general substrate transporter"/>
    <property type="match status" value="1"/>
</dbReference>
<feature type="transmembrane region" description="Helical" evidence="8">
    <location>
        <begin position="100"/>
        <end position="118"/>
    </location>
</feature>